<reference evidence="1" key="2">
    <citation type="submission" date="2023-05" db="EMBL/GenBank/DDBJ databases">
        <authorList>
            <consortium name="Lawrence Berkeley National Laboratory"/>
            <person name="Steindorff A."/>
            <person name="Hensen N."/>
            <person name="Bonometti L."/>
            <person name="Westerberg I."/>
            <person name="Brannstrom I.O."/>
            <person name="Guillou S."/>
            <person name="Cros-Aarteil S."/>
            <person name="Calhoun S."/>
            <person name="Haridas S."/>
            <person name="Kuo A."/>
            <person name="Mondo S."/>
            <person name="Pangilinan J."/>
            <person name="Riley R."/>
            <person name="Labutti K."/>
            <person name="Andreopoulos B."/>
            <person name="Lipzen A."/>
            <person name="Chen C."/>
            <person name="Yanf M."/>
            <person name="Daum C."/>
            <person name="Ng V."/>
            <person name="Clum A."/>
            <person name="Ohm R."/>
            <person name="Martin F."/>
            <person name="Silar P."/>
            <person name="Natvig D."/>
            <person name="Lalanne C."/>
            <person name="Gautier V."/>
            <person name="Ament-Velasquez S.L."/>
            <person name="Kruys A."/>
            <person name="Hutchinson M.I."/>
            <person name="Powell A.J."/>
            <person name="Barry K."/>
            <person name="Miller A.N."/>
            <person name="Grigoriev I.V."/>
            <person name="Debuchy R."/>
            <person name="Gladieux P."/>
            <person name="Thoren M.H."/>
            <person name="Johannesson H."/>
        </authorList>
    </citation>
    <scope>NUCLEOTIDE SEQUENCE</scope>
    <source>
        <strain evidence="1">PSN243</strain>
    </source>
</reference>
<dbReference type="PANTHER" id="PTHR38166:SF1">
    <property type="entry name" value="C2H2-TYPE DOMAIN-CONTAINING PROTEIN"/>
    <property type="match status" value="1"/>
</dbReference>
<gene>
    <name evidence="1" type="ORF">QBC34DRAFT_288253</name>
</gene>
<protein>
    <recommendedName>
        <fullName evidence="3">C2H2-type domain-containing protein</fullName>
    </recommendedName>
</protein>
<dbReference type="Proteomes" id="UP001321760">
    <property type="component" value="Unassembled WGS sequence"/>
</dbReference>
<keyword evidence="2" id="KW-1185">Reference proteome</keyword>
<comment type="caution">
    <text evidence="1">The sequence shown here is derived from an EMBL/GenBank/DDBJ whole genome shotgun (WGS) entry which is preliminary data.</text>
</comment>
<evidence type="ECO:0000313" key="1">
    <source>
        <dbReference type="EMBL" id="KAK4455241.1"/>
    </source>
</evidence>
<dbReference type="AlphaFoldDB" id="A0AAV9H842"/>
<evidence type="ECO:0000313" key="2">
    <source>
        <dbReference type="Proteomes" id="UP001321760"/>
    </source>
</evidence>
<sequence length="303" mass="34583">MFSNTRLNTGGNDDWTDVQSVQALDEPKDNPRLLACPFHKHDPVYYASREHPDFGGKRHLYRACMGGFRSIQRLKEHLKRIHSPVQCERCYEVFPGTDRASCLARLAEHRKMDPCELGDPSFKRGIDESQWAALDKQNRKKNQELHRVEKWYEIWDVLFPGKERPATPWYSIPDPIISVPTGAEDDFSNLFVNIMDHKLLQGDVDLSTPQSVRDGVKRIAKVAIKTYINIRRPFPGSELESESHQTRPRASYAASSAAWTGSISGFSRPYATTAATSVFSGYEFQRPQFPAKPRPPTFDEDPE</sequence>
<accession>A0AAV9H842</accession>
<proteinExistence type="predicted"/>
<name>A0AAV9H842_9PEZI</name>
<dbReference type="EMBL" id="MU865914">
    <property type="protein sequence ID" value="KAK4455241.1"/>
    <property type="molecule type" value="Genomic_DNA"/>
</dbReference>
<dbReference type="PANTHER" id="PTHR38166">
    <property type="entry name" value="C2H2-TYPE DOMAIN-CONTAINING PROTEIN-RELATED"/>
    <property type="match status" value="1"/>
</dbReference>
<evidence type="ECO:0008006" key="3">
    <source>
        <dbReference type="Google" id="ProtNLM"/>
    </source>
</evidence>
<organism evidence="1 2">
    <name type="scientific">Podospora aff. communis PSN243</name>
    <dbReference type="NCBI Taxonomy" id="3040156"/>
    <lineage>
        <taxon>Eukaryota</taxon>
        <taxon>Fungi</taxon>
        <taxon>Dikarya</taxon>
        <taxon>Ascomycota</taxon>
        <taxon>Pezizomycotina</taxon>
        <taxon>Sordariomycetes</taxon>
        <taxon>Sordariomycetidae</taxon>
        <taxon>Sordariales</taxon>
        <taxon>Podosporaceae</taxon>
        <taxon>Podospora</taxon>
    </lineage>
</organism>
<reference evidence="1" key="1">
    <citation type="journal article" date="2023" name="Mol. Phylogenet. Evol.">
        <title>Genome-scale phylogeny and comparative genomics of the fungal order Sordariales.</title>
        <authorList>
            <person name="Hensen N."/>
            <person name="Bonometti L."/>
            <person name="Westerberg I."/>
            <person name="Brannstrom I.O."/>
            <person name="Guillou S."/>
            <person name="Cros-Aarteil S."/>
            <person name="Calhoun S."/>
            <person name="Haridas S."/>
            <person name="Kuo A."/>
            <person name="Mondo S."/>
            <person name="Pangilinan J."/>
            <person name="Riley R."/>
            <person name="LaButti K."/>
            <person name="Andreopoulos B."/>
            <person name="Lipzen A."/>
            <person name="Chen C."/>
            <person name="Yan M."/>
            <person name="Daum C."/>
            <person name="Ng V."/>
            <person name="Clum A."/>
            <person name="Steindorff A."/>
            <person name="Ohm R.A."/>
            <person name="Martin F."/>
            <person name="Silar P."/>
            <person name="Natvig D.O."/>
            <person name="Lalanne C."/>
            <person name="Gautier V."/>
            <person name="Ament-Velasquez S.L."/>
            <person name="Kruys A."/>
            <person name="Hutchinson M.I."/>
            <person name="Powell A.J."/>
            <person name="Barry K."/>
            <person name="Miller A.N."/>
            <person name="Grigoriev I.V."/>
            <person name="Debuchy R."/>
            <person name="Gladieux P."/>
            <person name="Hiltunen Thoren M."/>
            <person name="Johannesson H."/>
        </authorList>
    </citation>
    <scope>NUCLEOTIDE SEQUENCE</scope>
    <source>
        <strain evidence="1">PSN243</strain>
    </source>
</reference>